<evidence type="ECO:0000313" key="2">
    <source>
        <dbReference type="EMBL" id="BBO33656.1"/>
    </source>
</evidence>
<organism evidence="2 3">
    <name type="scientific">Lacipirellula parvula</name>
    <dbReference type="NCBI Taxonomy" id="2650471"/>
    <lineage>
        <taxon>Bacteria</taxon>
        <taxon>Pseudomonadati</taxon>
        <taxon>Planctomycetota</taxon>
        <taxon>Planctomycetia</taxon>
        <taxon>Pirellulales</taxon>
        <taxon>Lacipirellulaceae</taxon>
        <taxon>Lacipirellula</taxon>
    </lineage>
</organism>
<proteinExistence type="predicted"/>
<dbReference type="AlphaFoldDB" id="A0A5K7XH92"/>
<evidence type="ECO:0000313" key="3">
    <source>
        <dbReference type="Proteomes" id="UP000326837"/>
    </source>
</evidence>
<feature type="chain" id="PRO_5025015203" evidence="1">
    <location>
        <begin position="21"/>
        <end position="170"/>
    </location>
</feature>
<dbReference type="EMBL" id="AP021861">
    <property type="protein sequence ID" value="BBO33656.1"/>
    <property type="molecule type" value="Genomic_DNA"/>
</dbReference>
<keyword evidence="3" id="KW-1185">Reference proteome</keyword>
<name>A0A5K7XH92_9BACT</name>
<feature type="signal peptide" evidence="1">
    <location>
        <begin position="1"/>
        <end position="20"/>
    </location>
</feature>
<accession>A0A5K7XH92</accession>
<protein>
    <submittedName>
        <fullName evidence="2">Uncharacterized protein</fullName>
    </submittedName>
</protein>
<dbReference type="Proteomes" id="UP000326837">
    <property type="component" value="Chromosome"/>
</dbReference>
<dbReference type="KEGG" id="lpav:PLANPX_3268"/>
<reference evidence="3" key="1">
    <citation type="submission" date="2019-10" db="EMBL/GenBank/DDBJ databases">
        <title>Lacipirellula parvula gen. nov., sp. nov., representing a lineage of planctomycetes widespread in freshwater anoxic habitats, and description of the family Lacipirellulaceae.</title>
        <authorList>
            <person name="Dedysh S.N."/>
            <person name="Kulichevskaya I.S."/>
            <person name="Beletsky A.V."/>
            <person name="Rakitin A.L."/>
            <person name="Mardanov A.V."/>
            <person name="Ivanova A.A."/>
            <person name="Saltykova V.X."/>
            <person name="Rijpstra W.I.C."/>
            <person name="Sinninghe Damste J.S."/>
            <person name="Ravin N.V."/>
        </authorList>
    </citation>
    <scope>NUCLEOTIDE SEQUENCE [LARGE SCALE GENOMIC DNA]</scope>
    <source>
        <strain evidence="3">PX69</strain>
    </source>
</reference>
<sequence>MLLRTVCVLCILSTSVAAMAADPWGDASIEVDAASSKRVLTELRDEQKAILEKSLSLKQQGRVTQMTVLECAGPYFSAESRLAWLDGDFKQSYEDAQLAQMAAENAVKSAKALQQRGGYEVEEMQRNVERRADYQLVVLRYQALAKQQGIELNEVSEDGLVQALESLDAP</sequence>
<evidence type="ECO:0000256" key="1">
    <source>
        <dbReference type="SAM" id="SignalP"/>
    </source>
</evidence>
<keyword evidence="1" id="KW-0732">Signal</keyword>
<gene>
    <name evidence="2" type="ORF">PLANPX_3268</name>
</gene>